<proteinExistence type="predicted"/>
<keyword evidence="2" id="KW-1185">Reference proteome</keyword>
<name>A0AAP0J1J4_9MAGN</name>
<evidence type="ECO:0000313" key="1">
    <source>
        <dbReference type="EMBL" id="KAK9125345.1"/>
    </source>
</evidence>
<accession>A0AAP0J1J4</accession>
<dbReference type="AlphaFoldDB" id="A0AAP0J1J4"/>
<dbReference type="Proteomes" id="UP001419268">
    <property type="component" value="Unassembled WGS sequence"/>
</dbReference>
<protein>
    <submittedName>
        <fullName evidence="1">Uncharacterized protein</fullName>
    </submittedName>
</protein>
<comment type="caution">
    <text evidence="1">The sequence shown here is derived from an EMBL/GenBank/DDBJ whole genome shotgun (WGS) entry which is preliminary data.</text>
</comment>
<dbReference type="EMBL" id="JBBNAG010000006">
    <property type="protein sequence ID" value="KAK9125345.1"/>
    <property type="molecule type" value="Genomic_DNA"/>
</dbReference>
<organism evidence="1 2">
    <name type="scientific">Stephania cephalantha</name>
    <dbReference type="NCBI Taxonomy" id="152367"/>
    <lineage>
        <taxon>Eukaryota</taxon>
        <taxon>Viridiplantae</taxon>
        <taxon>Streptophyta</taxon>
        <taxon>Embryophyta</taxon>
        <taxon>Tracheophyta</taxon>
        <taxon>Spermatophyta</taxon>
        <taxon>Magnoliopsida</taxon>
        <taxon>Ranunculales</taxon>
        <taxon>Menispermaceae</taxon>
        <taxon>Menispermoideae</taxon>
        <taxon>Cissampelideae</taxon>
        <taxon>Stephania</taxon>
    </lineage>
</organism>
<reference evidence="1 2" key="1">
    <citation type="submission" date="2024-01" db="EMBL/GenBank/DDBJ databases">
        <title>Genome assemblies of Stephania.</title>
        <authorList>
            <person name="Yang L."/>
        </authorList>
    </citation>
    <scope>NUCLEOTIDE SEQUENCE [LARGE SCALE GENOMIC DNA]</scope>
    <source>
        <strain evidence="1">JXDWG</strain>
        <tissue evidence="1">Leaf</tissue>
    </source>
</reference>
<sequence>MMKEHKMVEEIHIYLDKDETSQPLSFKMPLDNPNLDSHTPVIPKVINVKIKGV</sequence>
<gene>
    <name evidence="1" type="ORF">Scep_014191</name>
</gene>
<evidence type="ECO:0000313" key="2">
    <source>
        <dbReference type="Proteomes" id="UP001419268"/>
    </source>
</evidence>